<dbReference type="SUPFAM" id="SSF46767">
    <property type="entry name" value="Methylated DNA-protein cysteine methyltransferase, C-terminal domain"/>
    <property type="match status" value="1"/>
</dbReference>
<reference evidence="3 4" key="1">
    <citation type="journal article" date="2016" name="Nat. Commun.">
        <title>Thousands of microbial genomes shed light on interconnected biogeochemical processes in an aquifer system.</title>
        <authorList>
            <person name="Anantharaman K."/>
            <person name="Brown C.T."/>
            <person name="Hug L.A."/>
            <person name="Sharon I."/>
            <person name="Castelle C.J."/>
            <person name="Probst A.J."/>
            <person name="Thomas B.C."/>
            <person name="Singh A."/>
            <person name="Wilkins M.J."/>
            <person name="Karaoz U."/>
            <person name="Brodie E.L."/>
            <person name="Williams K.H."/>
            <person name="Hubbard S.S."/>
            <person name="Banfield J.F."/>
        </authorList>
    </citation>
    <scope>NUCLEOTIDE SEQUENCE [LARGE SCALE GENOMIC DNA]</scope>
</reference>
<dbReference type="GO" id="GO:0003824">
    <property type="term" value="F:catalytic activity"/>
    <property type="evidence" value="ECO:0007669"/>
    <property type="project" value="InterPro"/>
</dbReference>
<evidence type="ECO:0000259" key="2">
    <source>
        <dbReference type="Pfam" id="PF01035"/>
    </source>
</evidence>
<comment type="caution">
    <text evidence="3">The sequence shown here is derived from an EMBL/GenBank/DDBJ whole genome shotgun (WGS) entry which is preliminary data.</text>
</comment>
<dbReference type="GO" id="GO:0006281">
    <property type="term" value="P:DNA repair"/>
    <property type="evidence" value="ECO:0007669"/>
    <property type="project" value="InterPro"/>
</dbReference>
<accession>A0A1G2KWG5</accession>
<dbReference type="PANTHER" id="PTHR42942:SF1">
    <property type="entry name" value="ALKYLTRANSFERASE-LIKE PROTEIN 1"/>
    <property type="match status" value="1"/>
</dbReference>
<dbReference type="InterPro" id="IPR052520">
    <property type="entry name" value="ATL_DNA_repair"/>
</dbReference>
<dbReference type="Pfam" id="PF01035">
    <property type="entry name" value="DNA_binding_1"/>
    <property type="match status" value="1"/>
</dbReference>
<dbReference type="Proteomes" id="UP000177177">
    <property type="component" value="Unassembled WGS sequence"/>
</dbReference>
<evidence type="ECO:0000313" key="3">
    <source>
        <dbReference type="EMBL" id="OHA03750.1"/>
    </source>
</evidence>
<name>A0A1G2KWG5_9BACT</name>
<gene>
    <name evidence="3" type="ORF">A3C92_00105</name>
</gene>
<proteinExistence type="predicted"/>
<dbReference type="InterPro" id="IPR036217">
    <property type="entry name" value="MethylDNA_cys_MeTrfase_DNAb"/>
</dbReference>
<dbReference type="InterPro" id="IPR014048">
    <property type="entry name" value="MethylDNA_cys_MeTrfase_DNA-bd"/>
</dbReference>
<organism evidence="3 4">
    <name type="scientific">Candidatus Sungbacteria bacterium RIFCSPHIGHO2_02_FULL_53_17</name>
    <dbReference type="NCBI Taxonomy" id="1802275"/>
    <lineage>
        <taxon>Bacteria</taxon>
        <taxon>Candidatus Sungiibacteriota</taxon>
    </lineage>
</organism>
<sequence length="111" mass="12705">MAEGKNFYARVYDVVKKVPAGRVATYSQIATIVSSPRAARAVGWALRALPQGHDVPWQRVINSRGMISIQNLRAPKMLQMRMLREEGVDVMTVDGNYFVDLEKYLWRSYSR</sequence>
<dbReference type="InterPro" id="IPR036388">
    <property type="entry name" value="WH-like_DNA-bd_sf"/>
</dbReference>
<protein>
    <recommendedName>
        <fullName evidence="2">Methylated-DNA-[protein]-cysteine S-methyltransferase DNA binding domain-containing protein</fullName>
    </recommendedName>
</protein>
<evidence type="ECO:0000313" key="4">
    <source>
        <dbReference type="Proteomes" id="UP000177177"/>
    </source>
</evidence>
<feature type="domain" description="Methylated-DNA-[protein]-cysteine S-methyltransferase DNA binding" evidence="2">
    <location>
        <begin position="6"/>
        <end position="88"/>
    </location>
</feature>
<keyword evidence="1" id="KW-0227">DNA damage</keyword>
<dbReference type="CDD" id="cd06445">
    <property type="entry name" value="ATase"/>
    <property type="match status" value="1"/>
</dbReference>
<dbReference type="PANTHER" id="PTHR42942">
    <property type="entry name" value="6-O-METHYLGUANINE DNA METHYLTRANSFERASE"/>
    <property type="match status" value="1"/>
</dbReference>
<dbReference type="Gene3D" id="1.10.10.10">
    <property type="entry name" value="Winged helix-like DNA-binding domain superfamily/Winged helix DNA-binding domain"/>
    <property type="match status" value="1"/>
</dbReference>
<dbReference type="EMBL" id="MHQN01000013">
    <property type="protein sequence ID" value="OHA03750.1"/>
    <property type="molecule type" value="Genomic_DNA"/>
</dbReference>
<dbReference type="NCBIfam" id="TIGR00589">
    <property type="entry name" value="ogt"/>
    <property type="match status" value="1"/>
</dbReference>
<dbReference type="AlphaFoldDB" id="A0A1G2KWG5"/>
<evidence type="ECO:0000256" key="1">
    <source>
        <dbReference type="ARBA" id="ARBA00022763"/>
    </source>
</evidence>